<feature type="domain" description="AAA+ ATPase" evidence="1">
    <location>
        <begin position="29"/>
        <end position="211"/>
    </location>
</feature>
<accession>A0A1H9V529</accession>
<protein>
    <submittedName>
        <fullName evidence="2">AAA ATPase domain-containing protein</fullName>
    </submittedName>
</protein>
<gene>
    <name evidence="2" type="ORF">SAMN04488000_1177</name>
</gene>
<name>A0A1H9V529_9PSEU</name>
<dbReference type="EMBL" id="FOFV01000017">
    <property type="protein sequence ID" value="SES16383.1"/>
    <property type="molecule type" value="Genomic_DNA"/>
</dbReference>
<dbReference type="Proteomes" id="UP000199503">
    <property type="component" value="Unassembled WGS sequence"/>
</dbReference>
<organism evidence="2 3">
    <name type="scientific">Lentzea albida</name>
    <dbReference type="NCBI Taxonomy" id="65499"/>
    <lineage>
        <taxon>Bacteria</taxon>
        <taxon>Bacillati</taxon>
        <taxon>Actinomycetota</taxon>
        <taxon>Actinomycetes</taxon>
        <taxon>Pseudonocardiales</taxon>
        <taxon>Pseudonocardiaceae</taxon>
        <taxon>Lentzea</taxon>
    </lineage>
</organism>
<evidence type="ECO:0000313" key="2">
    <source>
        <dbReference type="EMBL" id="SES16383.1"/>
    </source>
</evidence>
<dbReference type="SUPFAM" id="SSF52540">
    <property type="entry name" value="P-loop containing nucleoside triphosphate hydrolases"/>
    <property type="match status" value="1"/>
</dbReference>
<dbReference type="InterPro" id="IPR027417">
    <property type="entry name" value="P-loop_NTPase"/>
</dbReference>
<dbReference type="SMART" id="SM00382">
    <property type="entry name" value="AAA"/>
    <property type="match status" value="1"/>
</dbReference>
<evidence type="ECO:0000313" key="3">
    <source>
        <dbReference type="Proteomes" id="UP000199503"/>
    </source>
</evidence>
<dbReference type="STRING" id="65499.SAMN04488000_1177"/>
<keyword evidence="3" id="KW-1185">Reference proteome</keyword>
<dbReference type="AlphaFoldDB" id="A0A1H9V529"/>
<proteinExistence type="predicted"/>
<dbReference type="RefSeq" id="WP_245786496.1">
    <property type="nucleotide sequence ID" value="NZ_FOFV01000017.1"/>
</dbReference>
<reference evidence="3" key="1">
    <citation type="submission" date="2016-10" db="EMBL/GenBank/DDBJ databases">
        <authorList>
            <person name="Varghese N."/>
            <person name="Submissions S."/>
        </authorList>
    </citation>
    <scope>NUCLEOTIDE SEQUENCE [LARGE SCALE GENOMIC DNA]</scope>
    <source>
        <strain evidence="3">DSM 44437</strain>
    </source>
</reference>
<sequence length="410" mass="44394">MLINTSLRDARLVGRDAEVAVLDRVLAGAGCVVHLHGPGGIGKTALLRHLARQARLAGREVVEVDGRLNDDRHRVEEAAALACVKPDVVLLIDAAERCRHLEPWLRDTFLPRLADGAVVVLASRASPDPEWTLDPGWARLFTAVVVRPLDASASRTLLTHRGLVADQRDAVLAFAAGNPLVLCLAASAGGWEPSGDALTTLLDRLVGEVPDAAHRLALDVLAQAGVTRESLLRRVLDDEDAATAFSWLRRQPFVESIADGLVPHDAVRAVLDADLRWRDPERHEDLRVAVTRAAEPDRLAHKAFEEGVITALRTWRTPREFATSVLLRSHLVPPDSADPVSDLRGAIGAAVDALRVDPAGVKAHDALVATYIAASGTHRATARRLGVPYGTYRRHLTAAKERLVEHLLAR</sequence>
<dbReference type="InterPro" id="IPR003593">
    <property type="entry name" value="AAA+_ATPase"/>
</dbReference>
<dbReference type="Gene3D" id="3.40.50.300">
    <property type="entry name" value="P-loop containing nucleotide triphosphate hydrolases"/>
    <property type="match status" value="1"/>
</dbReference>
<dbReference type="InterPro" id="IPR041664">
    <property type="entry name" value="AAA_16"/>
</dbReference>
<evidence type="ECO:0000259" key="1">
    <source>
        <dbReference type="SMART" id="SM00382"/>
    </source>
</evidence>
<dbReference type="Pfam" id="PF13191">
    <property type="entry name" value="AAA_16"/>
    <property type="match status" value="1"/>
</dbReference>